<evidence type="ECO:0000256" key="2">
    <source>
        <dbReference type="ARBA" id="ARBA00022840"/>
    </source>
</evidence>
<sequence>MTNPTEFYNSRSSDYKETHRKLSKKLIFSSTLRLIVFLTTCLAVYFFFGNASILIPVVIILIAVFIFLVSRHTDLKKEREKIKALIEMNEKELHILKTGDFSGLPDGSEFDIEGHEFSRDIDLFGRKSFFQYLNRTALQEGKARLSRILLANRIDRIKRKQEAVKELAAKADWRQNYTATARLVKTETDSQTIMHWIRNYKSFVPKYMRWFPNVFTILSVVVFLAYYFDQIGFSQLLLWFLIGVMVTGFYLKKINELSSSVSKVQDTFQQYHQLLAFIENEEFESELMIKLKDSIKSESKKASVILREFSKAIDALDQRNNLLFGIFANGFFLWDLRQCYRFEKWIEHHHTAVEHWFEAVERTDAYNSLGNFAFNHPHYHFPEILSEKKGIKAKNLGHPLLDIKKRVNNDFEINGEQFFIITGANMAGKSTFLRTVALQIVMSNIGLPVCAESCGYSPIKLITSMRTSDSLGDDESYFFSELKRLKFIVDKIEKENYFIILDEILKGTNSTDKAIGSKKFVQRLVGSRSTGIIATHDLSLCEISEELEQVKNFYFDAEIVNDELHFDYHLKTGICRNMNASFLLRKMKIVEE</sequence>
<dbReference type="Pfam" id="PF00488">
    <property type="entry name" value="MutS_V"/>
    <property type="match status" value="1"/>
</dbReference>
<dbReference type="Gene3D" id="3.40.50.300">
    <property type="entry name" value="P-loop containing nucleotide triphosphate hydrolases"/>
    <property type="match status" value="1"/>
</dbReference>
<evidence type="ECO:0000256" key="4">
    <source>
        <dbReference type="SAM" id="Phobius"/>
    </source>
</evidence>
<evidence type="ECO:0000256" key="1">
    <source>
        <dbReference type="ARBA" id="ARBA00022741"/>
    </source>
</evidence>
<evidence type="ECO:0000313" key="7">
    <source>
        <dbReference type="Proteomes" id="UP001155077"/>
    </source>
</evidence>
<keyword evidence="2" id="KW-0067">ATP-binding</keyword>
<keyword evidence="3" id="KW-0238">DNA-binding</keyword>
<dbReference type="InterPro" id="IPR027417">
    <property type="entry name" value="P-loop_NTPase"/>
</dbReference>
<accession>A0ABT0Z0H1</accession>
<keyword evidence="4" id="KW-0472">Membrane</keyword>
<keyword evidence="1" id="KW-0547">Nucleotide-binding</keyword>
<dbReference type="Proteomes" id="UP001155077">
    <property type="component" value="Unassembled WGS sequence"/>
</dbReference>
<keyword evidence="7" id="KW-1185">Reference proteome</keyword>
<dbReference type="SUPFAM" id="SSF52540">
    <property type="entry name" value="P-loop containing nucleoside triphosphate hydrolases"/>
    <property type="match status" value="1"/>
</dbReference>
<dbReference type="InterPro" id="IPR000432">
    <property type="entry name" value="DNA_mismatch_repair_MutS_C"/>
</dbReference>
<name>A0ABT0Z0H1_9FLAO</name>
<dbReference type="EMBL" id="JAMSCK010000002">
    <property type="protein sequence ID" value="MCM8568662.1"/>
    <property type="molecule type" value="Genomic_DNA"/>
</dbReference>
<feature type="transmembrane region" description="Helical" evidence="4">
    <location>
        <begin position="26"/>
        <end position="47"/>
    </location>
</feature>
<evidence type="ECO:0000259" key="5">
    <source>
        <dbReference type="SMART" id="SM00534"/>
    </source>
</evidence>
<comment type="caution">
    <text evidence="6">The sequence shown here is derived from an EMBL/GenBank/DDBJ whole genome shotgun (WGS) entry which is preliminary data.</text>
</comment>
<evidence type="ECO:0000313" key="6">
    <source>
        <dbReference type="EMBL" id="MCM8568662.1"/>
    </source>
</evidence>
<feature type="transmembrane region" description="Helical" evidence="4">
    <location>
        <begin position="234"/>
        <end position="251"/>
    </location>
</feature>
<dbReference type="PANTHER" id="PTHR11361">
    <property type="entry name" value="DNA MISMATCH REPAIR PROTEIN MUTS FAMILY MEMBER"/>
    <property type="match status" value="1"/>
</dbReference>
<dbReference type="RefSeq" id="WP_252111064.1">
    <property type="nucleotide sequence ID" value="NZ_JAMSCK010000002.1"/>
</dbReference>
<protein>
    <submittedName>
        <fullName evidence="6">DNA mismatch repair protein MutS</fullName>
    </submittedName>
</protein>
<dbReference type="InterPro" id="IPR045076">
    <property type="entry name" value="MutS"/>
</dbReference>
<reference evidence="6" key="1">
    <citation type="submission" date="2022-06" db="EMBL/GenBank/DDBJ databases">
        <title>Gramella sediminis sp. nov., isolated from deep-sea sediment of the Indian Ocean.</title>
        <authorList>
            <person name="Yang L."/>
        </authorList>
    </citation>
    <scope>NUCLEOTIDE SEQUENCE</scope>
    <source>
        <strain evidence="6">HMD3159</strain>
    </source>
</reference>
<feature type="transmembrane region" description="Helical" evidence="4">
    <location>
        <begin position="53"/>
        <end position="70"/>
    </location>
</feature>
<dbReference type="PANTHER" id="PTHR11361:SF99">
    <property type="entry name" value="DNA MISMATCH REPAIR PROTEIN"/>
    <property type="match status" value="1"/>
</dbReference>
<organism evidence="6 7">
    <name type="scientific">Gramella jeungdoensis</name>
    <dbReference type="NCBI Taxonomy" id="708091"/>
    <lineage>
        <taxon>Bacteria</taxon>
        <taxon>Pseudomonadati</taxon>
        <taxon>Bacteroidota</taxon>
        <taxon>Flavobacteriia</taxon>
        <taxon>Flavobacteriales</taxon>
        <taxon>Flavobacteriaceae</taxon>
        <taxon>Christiangramia</taxon>
    </lineage>
</organism>
<dbReference type="SMART" id="SM00534">
    <property type="entry name" value="MUTSac"/>
    <property type="match status" value="1"/>
</dbReference>
<keyword evidence="4" id="KW-0812">Transmembrane</keyword>
<feature type="domain" description="DNA mismatch repair proteins mutS family" evidence="5">
    <location>
        <begin position="416"/>
        <end position="588"/>
    </location>
</feature>
<feature type="transmembrane region" description="Helical" evidence="4">
    <location>
        <begin position="210"/>
        <end position="228"/>
    </location>
</feature>
<evidence type="ECO:0000256" key="3">
    <source>
        <dbReference type="ARBA" id="ARBA00023125"/>
    </source>
</evidence>
<keyword evidence="4" id="KW-1133">Transmembrane helix</keyword>
<proteinExistence type="predicted"/>
<gene>
    <name evidence="6" type="ORF">NE848_04685</name>
</gene>